<dbReference type="PROSITE" id="PS00518">
    <property type="entry name" value="ZF_RING_1"/>
    <property type="match status" value="1"/>
</dbReference>
<dbReference type="AlphaFoldDB" id="A0A1I7UYL9"/>
<organism evidence="7 8">
    <name type="scientific">Caenorhabditis tropicalis</name>
    <dbReference type="NCBI Taxonomy" id="1561998"/>
    <lineage>
        <taxon>Eukaryota</taxon>
        <taxon>Metazoa</taxon>
        <taxon>Ecdysozoa</taxon>
        <taxon>Nematoda</taxon>
        <taxon>Chromadorea</taxon>
        <taxon>Rhabditida</taxon>
        <taxon>Rhabditina</taxon>
        <taxon>Rhabditomorpha</taxon>
        <taxon>Rhabditoidea</taxon>
        <taxon>Rhabditidae</taxon>
        <taxon>Peloderinae</taxon>
        <taxon>Caenorhabditis</taxon>
    </lineage>
</organism>
<dbReference type="PROSITE" id="PS50089">
    <property type="entry name" value="ZF_RING_2"/>
    <property type="match status" value="1"/>
</dbReference>
<feature type="transmembrane region" description="Helical" evidence="5">
    <location>
        <begin position="35"/>
        <end position="57"/>
    </location>
</feature>
<dbReference type="eggNOG" id="KOG4185">
    <property type="taxonomic scope" value="Eukaryota"/>
</dbReference>
<evidence type="ECO:0000256" key="4">
    <source>
        <dbReference type="PROSITE-ProRule" id="PRU00175"/>
    </source>
</evidence>
<proteinExistence type="predicted"/>
<protein>
    <submittedName>
        <fullName evidence="8">RING-type domain-containing protein</fullName>
    </submittedName>
</protein>
<dbReference type="InterPro" id="IPR001841">
    <property type="entry name" value="Znf_RING"/>
</dbReference>
<evidence type="ECO:0000313" key="8">
    <source>
        <dbReference type="WBParaSite" id="Csp11.Scaffold630.g20644.t3"/>
    </source>
</evidence>
<evidence type="ECO:0000256" key="3">
    <source>
        <dbReference type="ARBA" id="ARBA00022833"/>
    </source>
</evidence>
<accession>A0A1I7UYL9</accession>
<feature type="transmembrane region" description="Helical" evidence="5">
    <location>
        <begin position="136"/>
        <end position="154"/>
    </location>
</feature>
<dbReference type="InterPro" id="IPR052667">
    <property type="entry name" value="E3_ubiquitin-ligase_RING"/>
</dbReference>
<name>A0A1I7UYL9_9PELO</name>
<feature type="transmembrane region" description="Helical" evidence="5">
    <location>
        <begin position="102"/>
        <end position="124"/>
    </location>
</feature>
<feature type="transmembrane region" description="Helical" evidence="5">
    <location>
        <begin position="77"/>
        <end position="96"/>
    </location>
</feature>
<feature type="transmembrane region" description="Helical" evidence="5">
    <location>
        <begin position="166"/>
        <end position="186"/>
    </location>
</feature>
<keyword evidence="1" id="KW-0479">Metal-binding</keyword>
<evidence type="ECO:0000259" key="6">
    <source>
        <dbReference type="PROSITE" id="PS50089"/>
    </source>
</evidence>
<keyword evidence="5" id="KW-0472">Membrane</keyword>
<dbReference type="InterPro" id="IPR017907">
    <property type="entry name" value="Znf_RING_CS"/>
</dbReference>
<reference evidence="8" key="1">
    <citation type="submission" date="2016-11" db="UniProtKB">
        <authorList>
            <consortium name="WormBaseParasite"/>
        </authorList>
    </citation>
    <scope>IDENTIFICATION</scope>
</reference>
<evidence type="ECO:0000256" key="5">
    <source>
        <dbReference type="SAM" id="Phobius"/>
    </source>
</evidence>
<dbReference type="Pfam" id="PF14634">
    <property type="entry name" value="zf-RING_5"/>
    <property type="match status" value="1"/>
</dbReference>
<dbReference type="Proteomes" id="UP000095282">
    <property type="component" value="Unplaced"/>
</dbReference>
<dbReference type="PANTHER" id="PTHR47156">
    <property type="entry name" value="PROTEIN CBG20824"/>
    <property type="match status" value="1"/>
</dbReference>
<evidence type="ECO:0000313" key="7">
    <source>
        <dbReference type="Proteomes" id="UP000095282"/>
    </source>
</evidence>
<keyword evidence="2 4" id="KW-0863">Zinc-finger</keyword>
<feature type="domain" description="RING-type" evidence="6">
    <location>
        <begin position="207"/>
        <end position="251"/>
    </location>
</feature>
<dbReference type="STRING" id="1561998.A0A1I7UYL9"/>
<dbReference type="InterPro" id="IPR013083">
    <property type="entry name" value="Znf_RING/FYVE/PHD"/>
</dbReference>
<dbReference type="Gene3D" id="3.30.40.10">
    <property type="entry name" value="Zinc/RING finger domain, C3HC4 (zinc finger)"/>
    <property type="match status" value="1"/>
</dbReference>
<evidence type="ECO:0000256" key="1">
    <source>
        <dbReference type="ARBA" id="ARBA00022723"/>
    </source>
</evidence>
<dbReference type="PROSITE" id="PS51257">
    <property type="entry name" value="PROKAR_LIPOPROTEIN"/>
    <property type="match status" value="1"/>
</dbReference>
<keyword evidence="5" id="KW-0812">Transmembrane</keyword>
<evidence type="ECO:0000256" key="2">
    <source>
        <dbReference type="ARBA" id="ARBA00022771"/>
    </source>
</evidence>
<dbReference type="GO" id="GO:0008270">
    <property type="term" value="F:zinc ion binding"/>
    <property type="evidence" value="ECO:0007669"/>
    <property type="project" value="UniProtKB-KW"/>
</dbReference>
<dbReference type="WBParaSite" id="Csp11.Scaffold630.g20644.t3">
    <property type="protein sequence ID" value="Csp11.Scaffold630.g20644.t3"/>
    <property type="gene ID" value="Csp11.Scaffold630.g20644"/>
</dbReference>
<dbReference type="PANTHER" id="PTHR47156:SF9">
    <property type="entry name" value="PROTEIN CBG26870"/>
    <property type="match status" value="1"/>
</dbReference>
<sequence>MFARPNKYIGFLQFPNALTVFIAIMSCIEKHVETWWFYALMAAAGFFIVSSICVVLVTVINRCHEEEEITVRRSLEMGFGGLILCGIMPQIAVIVFRENLFIFFSIFLMCNMSALFIQFVFIGFYDFQIRHQVKPLKVIAFAFHLVLEIALFMYSLVTYDSLTCKIILGVISYYTICFICYTVSFVEVTVVGIRPVVHEPSSTGVHCNICDFEYNAEVNIPRLLIGCGHTICEKCIRKVKKFQIVVCPFCRKPTDLSRELPKNFAILEMIQELRGI</sequence>
<keyword evidence="5" id="KW-1133">Transmembrane helix</keyword>
<dbReference type="SMART" id="SM00184">
    <property type="entry name" value="RING"/>
    <property type="match status" value="1"/>
</dbReference>
<keyword evidence="7" id="KW-1185">Reference proteome</keyword>
<dbReference type="SUPFAM" id="SSF57850">
    <property type="entry name" value="RING/U-box"/>
    <property type="match status" value="1"/>
</dbReference>
<keyword evidence="3" id="KW-0862">Zinc</keyword>